<dbReference type="RefSeq" id="WP_137329389.1">
    <property type="nucleotide sequence ID" value="NZ_CP040058.1"/>
</dbReference>
<sequence>MIYEEKDLEMEGVLQAARQICVAARTAPKTRGLDFIHTAVVTGEELSALADETERLGKEQGQDFYIRDAENLRKSQAVVLVGVTYQQRGLNECCGYCNQTDCQGCRENQSVCVFDPIDLGIALGSAVSTASMNRVDNRIMFSIGKGALSLGLLGPEVKIVLGIPLSALGKSPYFDRK</sequence>
<dbReference type="OrthoDB" id="5505478at2"/>
<gene>
    <name evidence="2" type="ORF">AR1Y2_2658</name>
</gene>
<feature type="domain" description="DUF2148" evidence="1">
    <location>
        <begin position="111"/>
        <end position="176"/>
    </location>
</feature>
<name>A0A4P8IE49_9FIRM</name>
<dbReference type="PANTHER" id="PTHR40101">
    <property type="entry name" value="CONSERVED PROTEIN"/>
    <property type="match status" value="1"/>
</dbReference>
<evidence type="ECO:0000259" key="1">
    <source>
        <dbReference type="Pfam" id="PF09918"/>
    </source>
</evidence>
<dbReference type="EMBL" id="CP040058">
    <property type="protein sequence ID" value="QCP36112.1"/>
    <property type="molecule type" value="Genomic_DNA"/>
</dbReference>
<dbReference type="Proteomes" id="UP000298653">
    <property type="component" value="Chromosome"/>
</dbReference>
<protein>
    <submittedName>
        <fullName evidence="2">Ferredoxin domain containing protein</fullName>
    </submittedName>
</protein>
<dbReference type="KEGG" id="arf:AR1Y2_2658"/>
<dbReference type="InterPro" id="IPR019224">
    <property type="entry name" value="DUF2148"/>
</dbReference>
<evidence type="ECO:0000313" key="3">
    <source>
        <dbReference type="Proteomes" id="UP000298653"/>
    </source>
</evidence>
<organism evidence="2 3">
    <name type="scientific">Anaerostipes rhamnosivorans</name>
    <dbReference type="NCBI Taxonomy" id="1229621"/>
    <lineage>
        <taxon>Bacteria</taxon>
        <taxon>Bacillati</taxon>
        <taxon>Bacillota</taxon>
        <taxon>Clostridia</taxon>
        <taxon>Lachnospirales</taxon>
        <taxon>Lachnospiraceae</taxon>
        <taxon>Anaerostipes</taxon>
    </lineage>
</organism>
<dbReference type="PANTHER" id="PTHR40101:SF1">
    <property type="entry name" value="4FE-4S DOMAIN-CONTAINING PROTEIN"/>
    <property type="match status" value="1"/>
</dbReference>
<proteinExistence type="predicted"/>
<keyword evidence="3" id="KW-1185">Reference proteome</keyword>
<accession>A0A4P8IE49</accession>
<dbReference type="Pfam" id="PF09918">
    <property type="entry name" value="DUF2148"/>
    <property type="match status" value="1"/>
</dbReference>
<reference evidence="2 3" key="1">
    <citation type="submission" date="2019-05" db="EMBL/GenBank/DDBJ databases">
        <title>Complete genome sequencing of Anaerostipes rhamnosivorans.</title>
        <authorList>
            <person name="Bui T.P.N."/>
            <person name="de Vos W.M."/>
        </authorList>
    </citation>
    <scope>NUCLEOTIDE SEQUENCE [LARGE SCALE GENOMIC DNA]</scope>
    <source>
        <strain evidence="2 3">1y2</strain>
    </source>
</reference>
<evidence type="ECO:0000313" key="2">
    <source>
        <dbReference type="EMBL" id="QCP36112.1"/>
    </source>
</evidence>
<dbReference type="AlphaFoldDB" id="A0A4P8IE49"/>